<feature type="transmembrane region" description="Helical" evidence="2">
    <location>
        <begin position="151"/>
        <end position="175"/>
    </location>
</feature>
<dbReference type="AlphaFoldDB" id="A0A9D4CMX2"/>
<keyword evidence="2" id="KW-1133">Transmembrane helix</keyword>
<proteinExistence type="predicted"/>
<evidence type="ECO:0000256" key="1">
    <source>
        <dbReference type="SAM" id="MobiDB-lite"/>
    </source>
</evidence>
<keyword evidence="4" id="KW-1185">Reference proteome</keyword>
<protein>
    <submittedName>
        <fullName evidence="3">Uncharacterized protein</fullName>
    </submittedName>
</protein>
<sequence>MSGKDPELAHEKQPLQQSEAVDEAEQLNVIDPQNAAHDHNLTGRSLIRHTDDGQSSDLMSPYRPDTSLVNDNYENPYRETTDNNQTLKLRVPSSDLVPKPYKKFSHVLILAIVGAALFVFVGVFAVRLARNAKVHHSKGLYGLAQRDSKKSVILSYLSLTLGFLLIITILVLAHVI</sequence>
<organism evidence="3 4">
    <name type="scientific">Dreissena polymorpha</name>
    <name type="common">Zebra mussel</name>
    <name type="synonym">Mytilus polymorpha</name>
    <dbReference type="NCBI Taxonomy" id="45954"/>
    <lineage>
        <taxon>Eukaryota</taxon>
        <taxon>Metazoa</taxon>
        <taxon>Spiralia</taxon>
        <taxon>Lophotrochozoa</taxon>
        <taxon>Mollusca</taxon>
        <taxon>Bivalvia</taxon>
        <taxon>Autobranchia</taxon>
        <taxon>Heteroconchia</taxon>
        <taxon>Euheterodonta</taxon>
        <taxon>Imparidentia</taxon>
        <taxon>Neoheterodontei</taxon>
        <taxon>Myida</taxon>
        <taxon>Dreissenoidea</taxon>
        <taxon>Dreissenidae</taxon>
        <taxon>Dreissena</taxon>
    </lineage>
</organism>
<feature type="transmembrane region" description="Helical" evidence="2">
    <location>
        <begin position="107"/>
        <end position="130"/>
    </location>
</feature>
<dbReference type="Proteomes" id="UP000828390">
    <property type="component" value="Unassembled WGS sequence"/>
</dbReference>
<comment type="caution">
    <text evidence="3">The sequence shown here is derived from an EMBL/GenBank/DDBJ whole genome shotgun (WGS) entry which is preliminary data.</text>
</comment>
<feature type="region of interest" description="Disordered" evidence="1">
    <location>
        <begin position="1"/>
        <end position="75"/>
    </location>
</feature>
<reference evidence="3" key="2">
    <citation type="submission" date="2020-11" db="EMBL/GenBank/DDBJ databases">
        <authorList>
            <person name="McCartney M.A."/>
            <person name="Auch B."/>
            <person name="Kono T."/>
            <person name="Mallez S."/>
            <person name="Becker A."/>
            <person name="Gohl D.M."/>
            <person name="Silverstein K.A.T."/>
            <person name="Koren S."/>
            <person name="Bechman K.B."/>
            <person name="Herman A."/>
            <person name="Abrahante J.E."/>
            <person name="Garbe J."/>
        </authorList>
    </citation>
    <scope>NUCLEOTIDE SEQUENCE</scope>
    <source>
        <strain evidence="3">Duluth1</strain>
        <tissue evidence="3">Whole animal</tissue>
    </source>
</reference>
<evidence type="ECO:0000256" key="2">
    <source>
        <dbReference type="SAM" id="Phobius"/>
    </source>
</evidence>
<gene>
    <name evidence="3" type="ORF">DPMN_053853</name>
</gene>
<evidence type="ECO:0000313" key="3">
    <source>
        <dbReference type="EMBL" id="KAH3727907.1"/>
    </source>
</evidence>
<name>A0A9D4CMX2_DREPO</name>
<accession>A0A9D4CMX2</accession>
<reference evidence="3" key="1">
    <citation type="journal article" date="2019" name="bioRxiv">
        <title>The Genome of the Zebra Mussel, Dreissena polymorpha: A Resource for Invasive Species Research.</title>
        <authorList>
            <person name="McCartney M.A."/>
            <person name="Auch B."/>
            <person name="Kono T."/>
            <person name="Mallez S."/>
            <person name="Zhang Y."/>
            <person name="Obille A."/>
            <person name="Becker A."/>
            <person name="Abrahante J.E."/>
            <person name="Garbe J."/>
            <person name="Badalamenti J.P."/>
            <person name="Herman A."/>
            <person name="Mangelson H."/>
            <person name="Liachko I."/>
            <person name="Sullivan S."/>
            <person name="Sone E.D."/>
            <person name="Koren S."/>
            <person name="Silverstein K.A.T."/>
            <person name="Beckman K.B."/>
            <person name="Gohl D.M."/>
        </authorList>
    </citation>
    <scope>NUCLEOTIDE SEQUENCE</scope>
    <source>
        <strain evidence="3">Duluth1</strain>
        <tissue evidence="3">Whole animal</tissue>
    </source>
</reference>
<dbReference type="EMBL" id="JAIWYP010000012">
    <property type="protein sequence ID" value="KAH3727907.1"/>
    <property type="molecule type" value="Genomic_DNA"/>
</dbReference>
<keyword evidence="2" id="KW-0812">Transmembrane</keyword>
<feature type="compositionally biased region" description="Basic and acidic residues" evidence="1">
    <location>
        <begin position="1"/>
        <end position="13"/>
    </location>
</feature>
<evidence type="ECO:0000313" key="4">
    <source>
        <dbReference type="Proteomes" id="UP000828390"/>
    </source>
</evidence>
<keyword evidence="2" id="KW-0472">Membrane</keyword>